<name>A0A6P1DNB9_9GAMM</name>
<dbReference type="CDD" id="cd07783">
    <property type="entry name" value="ASKHA_NBD_FGGY_SePSK_AtXK1-like"/>
    <property type="match status" value="1"/>
</dbReference>
<reference evidence="6 7" key="2">
    <citation type="submission" date="2020-02" db="EMBL/GenBank/DDBJ databases">
        <title>Genome sequences of Thiorhodococcus mannitoliphagus and Thiorhodococcus minor, purple sulfur photosynthetic bacteria in the gammaproteobacterial family, Chromatiaceae.</title>
        <authorList>
            <person name="Aviles F.A."/>
            <person name="Meyer T.E."/>
            <person name="Kyndt J.A."/>
        </authorList>
    </citation>
    <scope>NUCLEOTIDE SEQUENCE [LARGE SCALE GENOMIC DNA]</scope>
    <source>
        <strain evidence="6 7">DSM 18266</strain>
    </source>
</reference>
<dbReference type="Gene3D" id="3.30.420.40">
    <property type="match status" value="2"/>
</dbReference>
<keyword evidence="2" id="KW-0808">Transferase</keyword>
<dbReference type="GO" id="GO:0005829">
    <property type="term" value="C:cytosol"/>
    <property type="evidence" value="ECO:0007669"/>
    <property type="project" value="TreeGrafter"/>
</dbReference>
<keyword evidence="7" id="KW-1185">Reference proteome</keyword>
<dbReference type="PANTHER" id="PTHR10196">
    <property type="entry name" value="SUGAR KINASE"/>
    <property type="match status" value="1"/>
</dbReference>
<dbReference type="InterPro" id="IPR018485">
    <property type="entry name" value="FGGY_C"/>
</dbReference>
<dbReference type="Pfam" id="PF00370">
    <property type="entry name" value="FGGY_N"/>
    <property type="match status" value="1"/>
</dbReference>
<accession>A0A6P1DNB9</accession>
<feature type="domain" description="Carbohydrate kinase FGGY N-terminal" evidence="4">
    <location>
        <begin position="10"/>
        <end position="117"/>
    </location>
</feature>
<dbReference type="GO" id="GO:0019150">
    <property type="term" value="F:D-ribulokinase activity"/>
    <property type="evidence" value="ECO:0007669"/>
    <property type="project" value="TreeGrafter"/>
</dbReference>
<dbReference type="PIRSF" id="PIRSF000538">
    <property type="entry name" value="GlpK"/>
    <property type="match status" value="1"/>
</dbReference>
<sequence>MSPQAEASFIGLDLGTSGCRAIAIDAGGQEIARARVGLPAPERPAPGHIEQDPELWWAAAQQVLGALAQDLRHHAPNAICVDATSASVLLTDPSGQALGRALMYSDQSATDAARRVAEVAPLDSPARGPSAGLAKLIALADRLKPGAPALALHQADWISGRLCGRFGWSDWNNALKTGFDPIQLGWPDWVLGLLPREIQLPRVQAPGTAVGFLDPAVAARLGLPNRILVLAGTTDSTAAAIAAGAARPGDAVTSLGSTLVIKVVADRPITASRYGVYSHRFADGWILGGASNSGGAVLRQYFTEAEIRALSRLMDPSTETGLDYYPLPAAGERFPRHDPSLQPLLEPRPQSPEEFLQGLFEGIAAIEAEGYAKLAELGAPMPTRIATLGGGSANAAWTRIRSQRLGVPVITAPDQEAAYGAAKLALKATTDLA</sequence>
<reference evidence="7" key="1">
    <citation type="journal article" date="2020" name="Microbiol. Resour. Announc.">
        <title>Draft Genome Sequences of Thiorhodococcus mannitoliphagus and Thiorhodococcus minor, Purple Sulfur Photosynthetic Bacteria in the Gammaproteobacterial Family Chromatiaceae.</title>
        <authorList>
            <person name="Aviles F.A."/>
            <person name="Meyer T.E."/>
            <person name="Kyndt J.A."/>
        </authorList>
    </citation>
    <scope>NUCLEOTIDE SEQUENCE [LARGE SCALE GENOMIC DNA]</scope>
    <source>
        <strain evidence="7">DSM 18266</strain>
    </source>
</reference>
<evidence type="ECO:0000256" key="2">
    <source>
        <dbReference type="ARBA" id="ARBA00022679"/>
    </source>
</evidence>
<dbReference type="InterPro" id="IPR018484">
    <property type="entry name" value="FGGY_N"/>
</dbReference>
<keyword evidence="3 6" id="KW-0418">Kinase</keyword>
<dbReference type="RefSeq" id="WP_164652328.1">
    <property type="nucleotide sequence ID" value="NZ_JAAIJR010000009.1"/>
</dbReference>
<dbReference type="PANTHER" id="PTHR10196:SF80">
    <property type="entry name" value="D-RIBULOSE KINASE"/>
    <property type="match status" value="1"/>
</dbReference>
<dbReference type="InterPro" id="IPR043129">
    <property type="entry name" value="ATPase_NBD"/>
</dbReference>
<organism evidence="6 7">
    <name type="scientific">Thiorhodococcus mannitoliphagus</name>
    <dbReference type="NCBI Taxonomy" id="329406"/>
    <lineage>
        <taxon>Bacteria</taxon>
        <taxon>Pseudomonadati</taxon>
        <taxon>Pseudomonadota</taxon>
        <taxon>Gammaproteobacteria</taxon>
        <taxon>Chromatiales</taxon>
        <taxon>Chromatiaceae</taxon>
        <taxon>Thiorhodococcus</taxon>
    </lineage>
</organism>
<feature type="domain" description="Carbohydrate kinase FGGY C-terminal" evidence="5">
    <location>
        <begin position="252"/>
        <end position="428"/>
    </location>
</feature>
<dbReference type="GO" id="GO:0004856">
    <property type="term" value="F:D-xylulokinase activity"/>
    <property type="evidence" value="ECO:0007669"/>
    <property type="project" value="TreeGrafter"/>
</dbReference>
<dbReference type="AlphaFoldDB" id="A0A6P1DNB9"/>
<dbReference type="Pfam" id="PF02782">
    <property type="entry name" value="FGGY_C"/>
    <property type="match status" value="1"/>
</dbReference>
<dbReference type="EMBL" id="JAAIJR010000009">
    <property type="protein sequence ID" value="NEX19429.1"/>
    <property type="molecule type" value="Genomic_DNA"/>
</dbReference>
<gene>
    <name evidence="6" type="ORF">G3480_03715</name>
</gene>
<evidence type="ECO:0000259" key="4">
    <source>
        <dbReference type="Pfam" id="PF00370"/>
    </source>
</evidence>
<evidence type="ECO:0000256" key="1">
    <source>
        <dbReference type="ARBA" id="ARBA00009156"/>
    </source>
</evidence>
<proteinExistence type="inferred from homology"/>
<protein>
    <submittedName>
        <fullName evidence="6">FGGY-family carbohydrate kinase</fullName>
    </submittedName>
</protein>
<dbReference type="SUPFAM" id="SSF53067">
    <property type="entry name" value="Actin-like ATPase domain"/>
    <property type="match status" value="2"/>
</dbReference>
<dbReference type="GO" id="GO:0005997">
    <property type="term" value="P:xylulose metabolic process"/>
    <property type="evidence" value="ECO:0007669"/>
    <property type="project" value="TreeGrafter"/>
</dbReference>
<comment type="similarity">
    <text evidence="1">Belongs to the FGGY kinase family.</text>
</comment>
<evidence type="ECO:0000259" key="5">
    <source>
        <dbReference type="Pfam" id="PF02782"/>
    </source>
</evidence>
<comment type="caution">
    <text evidence="6">The sequence shown here is derived from an EMBL/GenBank/DDBJ whole genome shotgun (WGS) entry which is preliminary data.</text>
</comment>
<dbReference type="Proteomes" id="UP000471640">
    <property type="component" value="Unassembled WGS sequence"/>
</dbReference>
<dbReference type="InterPro" id="IPR000577">
    <property type="entry name" value="Carb_kinase_FGGY"/>
</dbReference>
<evidence type="ECO:0000256" key="3">
    <source>
        <dbReference type="ARBA" id="ARBA00022777"/>
    </source>
</evidence>
<evidence type="ECO:0000313" key="6">
    <source>
        <dbReference type="EMBL" id="NEX19429.1"/>
    </source>
</evidence>
<evidence type="ECO:0000313" key="7">
    <source>
        <dbReference type="Proteomes" id="UP000471640"/>
    </source>
</evidence>